<dbReference type="PANTHER" id="PTHR10422:SF44">
    <property type="entry name" value="CYTOCHROME C OXIDASE SUBUNIT 1"/>
    <property type="match status" value="1"/>
</dbReference>
<dbReference type="RefSeq" id="WP_380702433.1">
    <property type="nucleotide sequence ID" value="NZ_JBHSAP010000007.1"/>
</dbReference>
<evidence type="ECO:0000256" key="9">
    <source>
        <dbReference type="ARBA" id="ARBA00022967"/>
    </source>
</evidence>
<feature type="transmembrane region" description="Helical" evidence="17">
    <location>
        <begin position="107"/>
        <end position="129"/>
    </location>
</feature>
<dbReference type="Gene3D" id="1.20.210.10">
    <property type="entry name" value="Cytochrome c oxidase-like, subunit I domain"/>
    <property type="match status" value="1"/>
</dbReference>
<comment type="caution">
    <text evidence="19">The sequence shown here is derived from an EMBL/GenBank/DDBJ whole genome shotgun (WGS) entry which is preliminary data.</text>
</comment>
<keyword evidence="4 16" id="KW-0813">Transport</keyword>
<dbReference type="InterPro" id="IPR023616">
    <property type="entry name" value="Cyt_c_oxase-like_su1_dom"/>
</dbReference>
<keyword evidence="8 17" id="KW-0479">Metal-binding</keyword>
<dbReference type="PROSITE" id="PS00077">
    <property type="entry name" value="COX1_CUB"/>
    <property type="match status" value="1"/>
</dbReference>
<dbReference type="InterPro" id="IPR023615">
    <property type="entry name" value="Cyt_c_Oxase_su1_BS"/>
</dbReference>
<keyword evidence="10 16" id="KW-0249">Electron transport</keyword>
<feature type="transmembrane region" description="Helical" evidence="17">
    <location>
        <begin position="72"/>
        <end position="95"/>
    </location>
</feature>
<evidence type="ECO:0000256" key="4">
    <source>
        <dbReference type="ARBA" id="ARBA00022448"/>
    </source>
</evidence>
<dbReference type="Pfam" id="PF00115">
    <property type="entry name" value="COX1"/>
    <property type="match status" value="1"/>
</dbReference>
<evidence type="ECO:0000256" key="8">
    <source>
        <dbReference type="ARBA" id="ARBA00022723"/>
    </source>
</evidence>
<feature type="transmembrane region" description="Helical" evidence="17">
    <location>
        <begin position="344"/>
        <end position="364"/>
    </location>
</feature>
<feature type="transmembrane region" description="Helical" evidence="17">
    <location>
        <begin position="238"/>
        <end position="262"/>
    </location>
</feature>
<evidence type="ECO:0000313" key="19">
    <source>
        <dbReference type="EMBL" id="MFC4075997.1"/>
    </source>
</evidence>
<evidence type="ECO:0000256" key="10">
    <source>
        <dbReference type="ARBA" id="ARBA00022982"/>
    </source>
</evidence>
<feature type="transmembrane region" description="Helical" evidence="17">
    <location>
        <begin position="384"/>
        <end position="404"/>
    </location>
</feature>
<proteinExistence type="inferred from homology"/>
<organism evidence="19 20">
    <name type="scientific">Salinithrix halophila</name>
    <dbReference type="NCBI Taxonomy" id="1485204"/>
    <lineage>
        <taxon>Bacteria</taxon>
        <taxon>Bacillati</taxon>
        <taxon>Bacillota</taxon>
        <taxon>Bacilli</taxon>
        <taxon>Bacillales</taxon>
        <taxon>Thermoactinomycetaceae</taxon>
        <taxon>Salinithrix</taxon>
    </lineage>
</organism>
<evidence type="ECO:0000256" key="13">
    <source>
        <dbReference type="ARBA" id="ARBA00023008"/>
    </source>
</evidence>
<comment type="subcellular location">
    <subcellularLocation>
        <location evidence="17">Cell membrane</location>
        <topology evidence="17">Multi-pass membrane protein</topology>
    </subcellularLocation>
    <subcellularLocation>
        <location evidence="1">Membrane</location>
        <topology evidence="1">Multi-pass membrane protein</topology>
    </subcellularLocation>
</comment>
<dbReference type="PRINTS" id="PR01165">
    <property type="entry name" value="CYCOXIDASEI"/>
</dbReference>
<evidence type="ECO:0000259" key="18">
    <source>
        <dbReference type="PROSITE" id="PS50855"/>
    </source>
</evidence>
<keyword evidence="9" id="KW-1278">Translocase</keyword>
<feature type="domain" description="Cytochrome oxidase subunit I profile" evidence="18">
    <location>
        <begin position="9"/>
        <end position="522"/>
    </location>
</feature>
<comment type="pathway">
    <text evidence="2 17">Energy metabolism; oxidative phosphorylation.</text>
</comment>
<comment type="catalytic activity">
    <reaction evidence="15 17">
        <text>4 Fe(II)-[cytochrome c] + O2 + 8 H(+)(in) = 4 Fe(III)-[cytochrome c] + 2 H2O + 4 H(+)(out)</text>
        <dbReference type="Rhea" id="RHEA:11436"/>
        <dbReference type="Rhea" id="RHEA-COMP:10350"/>
        <dbReference type="Rhea" id="RHEA-COMP:14399"/>
        <dbReference type="ChEBI" id="CHEBI:15377"/>
        <dbReference type="ChEBI" id="CHEBI:15378"/>
        <dbReference type="ChEBI" id="CHEBI:15379"/>
        <dbReference type="ChEBI" id="CHEBI:29033"/>
        <dbReference type="ChEBI" id="CHEBI:29034"/>
        <dbReference type="EC" id="7.1.1.9"/>
    </reaction>
</comment>
<dbReference type="NCBIfam" id="TIGR02891">
    <property type="entry name" value="CtaD_CoxA"/>
    <property type="match status" value="1"/>
</dbReference>
<dbReference type="SUPFAM" id="SSF81442">
    <property type="entry name" value="Cytochrome c oxidase subunit I-like"/>
    <property type="match status" value="1"/>
</dbReference>
<comment type="function">
    <text evidence="17">Cytochrome c oxidase is the component of the respiratory chain that catalyzes the reduction of oxygen to water. Subunits 1-3 form the functional core of the enzyme complex. CO I is the catalytic subunit of the enzyme. Electrons originating in cytochrome c are transferred via the copper A center of subunit 2 and heme A of subunit 1 to the bimetallic center formed by heme A3 and copper B.</text>
</comment>
<keyword evidence="17" id="KW-1003">Cell membrane</keyword>
<evidence type="ECO:0000256" key="3">
    <source>
        <dbReference type="ARBA" id="ARBA00009578"/>
    </source>
</evidence>
<dbReference type="Gene3D" id="1.10.287.70">
    <property type="match status" value="1"/>
</dbReference>
<evidence type="ECO:0000256" key="5">
    <source>
        <dbReference type="ARBA" id="ARBA00022617"/>
    </source>
</evidence>
<dbReference type="InterPro" id="IPR000883">
    <property type="entry name" value="Cyt_C_Oxase_1"/>
</dbReference>
<feature type="transmembrane region" description="Helical" evidence="17">
    <location>
        <begin position="191"/>
        <end position="218"/>
    </location>
</feature>
<keyword evidence="13 17" id="KW-0186">Copper</keyword>
<sequence>MTLDVFRVWNRTLKWLSTVDHKEIGILYLVFAGFNALRAGIDAITIRTQLALPGNTLITGDKYNEFMSMHGIVMIFFVAMPLLIGLMNVIVPLQIGARDVAFPYMNALSLWLFAFGCLLVNISFLLGGAPDAGWTSYTPVALNPFSPGPGIDYYVLGVQISGIGTLATGINFLVTIFNIRAPGMSFLRMPLFTWTSFITSALILFAFPPLTTGLLLLMFDRVFGTNFFYESFGGNPLIWQHLFWIFGHPEVYILILPAFGILSEVISTFSRKRLFGYTSMVFATLLIGFLSFMVWAHHMFTVGLGPVANSIFAVATMTIAVPTGIKVFNWLFTMWGGKLRFSTAMLFAVGFIPTFVLGGVTGVMLSVAPGDYQFHDSYFVVAHFHYVLIGGTILGIFSGLYYWWPKFSGKRLGEKLGRWHFWFFFIGFHFTFFPQHFLGLYGMPRRVFTYSSEPMLNGLNLLSTAGAYLMGMGMLFFLVNMVITILYGERKDEADPWDGRTLEWSVPSPVPEVNFTRLPRIHSLDAFWQKKHGNEKALEEQKQREPIHVPSPTFQPLFLAMGLFLAGLGFIWRSLEFEVGGLLWVIGFLFWRSFDRDQGVLFDPDTLKRLKG</sequence>
<evidence type="ECO:0000256" key="2">
    <source>
        <dbReference type="ARBA" id="ARBA00004673"/>
    </source>
</evidence>
<keyword evidence="7 16" id="KW-0812">Transmembrane</keyword>
<feature type="transmembrane region" description="Helical" evidence="17">
    <location>
        <begin position="274"/>
        <end position="295"/>
    </location>
</feature>
<dbReference type="PROSITE" id="PS50855">
    <property type="entry name" value="COX1"/>
    <property type="match status" value="1"/>
</dbReference>
<evidence type="ECO:0000256" key="15">
    <source>
        <dbReference type="ARBA" id="ARBA00047816"/>
    </source>
</evidence>
<dbReference type="EC" id="7.1.1.9" evidence="17"/>
<keyword evidence="14 17" id="KW-0472">Membrane</keyword>
<evidence type="ECO:0000256" key="7">
    <source>
        <dbReference type="ARBA" id="ARBA00022692"/>
    </source>
</evidence>
<gene>
    <name evidence="19" type="primary">ctaD</name>
    <name evidence="19" type="ORF">ACFOUO_04160</name>
</gene>
<protein>
    <recommendedName>
        <fullName evidence="17">Cytochrome c oxidase subunit 1</fullName>
        <ecNumber evidence="17">7.1.1.9</ecNumber>
    </recommendedName>
</protein>
<keyword evidence="12 17" id="KW-0408">Iron</keyword>
<feature type="transmembrane region" description="Helical" evidence="17">
    <location>
        <begin position="153"/>
        <end position="179"/>
    </location>
</feature>
<dbReference type="EMBL" id="JBHSAP010000007">
    <property type="protein sequence ID" value="MFC4075997.1"/>
    <property type="molecule type" value="Genomic_DNA"/>
</dbReference>
<feature type="transmembrane region" description="Helical" evidence="17">
    <location>
        <begin position="416"/>
        <end position="441"/>
    </location>
</feature>
<feature type="transmembrane region" description="Helical" evidence="17">
    <location>
        <begin position="307"/>
        <end position="332"/>
    </location>
</feature>
<evidence type="ECO:0000256" key="14">
    <source>
        <dbReference type="ARBA" id="ARBA00023136"/>
    </source>
</evidence>
<evidence type="ECO:0000256" key="12">
    <source>
        <dbReference type="ARBA" id="ARBA00023004"/>
    </source>
</evidence>
<dbReference type="CDD" id="cd01662">
    <property type="entry name" value="Ubiquinol_Oxidase_I"/>
    <property type="match status" value="1"/>
</dbReference>
<keyword evidence="5 16" id="KW-0349">Heme</keyword>
<keyword evidence="11 17" id="KW-1133">Transmembrane helix</keyword>
<dbReference type="InterPro" id="IPR014241">
    <property type="entry name" value="Cyt_c_oxidase_su1_bac"/>
</dbReference>
<keyword evidence="20" id="KW-1185">Reference proteome</keyword>
<feature type="transmembrane region" description="Helical" evidence="17">
    <location>
        <begin position="461"/>
        <end position="487"/>
    </location>
</feature>
<keyword evidence="6 16" id="KW-0679">Respiratory chain</keyword>
<dbReference type="InterPro" id="IPR036927">
    <property type="entry name" value="Cyt_c_oxase-like_su1_sf"/>
</dbReference>
<dbReference type="Proteomes" id="UP001595843">
    <property type="component" value="Unassembled WGS sequence"/>
</dbReference>
<name>A0ABV8JE09_9BACL</name>
<accession>A0ABV8JE09</accession>
<evidence type="ECO:0000256" key="1">
    <source>
        <dbReference type="ARBA" id="ARBA00004141"/>
    </source>
</evidence>
<evidence type="ECO:0000256" key="16">
    <source>
        <dbReference type="RuleBase" id="RU000370"/>
    </source>
</evidence>
<evidence type="ECO:0000256" key="6">
    <source>
        <dbReference type="ARBA" id="ARBA00022660"/>
    </source>
</evidence>
<evidence type="ECO:0000256" key="11">
    <source>
        <dbReference type="ARBA" id="ARBA00022989"/>
    </source>
</evidence>
<feature type="transmembrane region" description="Helical" evidence="17">
    <location>
        <begin position="577"/>
        <end position="594"/>
    </location>
</feature>
<comment type="similarity">
    <text evidence="3 16">Belongs to the heme-copper respiratory oxidase family.</text>
</comment>
<reference evidence="20" key="1">
    <citation type="journal article" date="2019" name="Int. J. Syst. Evol. Microbiol.">
        <title>The Global Catalogue of Microorganisms (GCM) 10K type strain sequencing project: providing services to taxonomists for standard genome sequencing and annotation.</title>
        <authorList>
            <consortium name="The Broad Institute Genomics Platform"/>
            <consortium name="The Broad Institute Genome Sequencing Center for Infectious Disease"/>
            <person name="Wu L."/>
            <person name="Ma J."/>
        </authorList>
    </citation>
    <scope>NUCLEOTIDE SEQUENCE [LARGE SCALE GENOMIC DNA]</scope>
    <source>
        <strain evidence="20">IBRC-M 10813</strain>
    </source>
</reference>
<dbReference type="PANTHER" id="PTHR10422">
    <property type="entry name" value="CYTOCHROME C OXIDASE SUBUNIT 1"/>
    <property type="match status" value="1"/>
</dbReference>
<evidence type="ECO:0000313" key="20">
    <source>
        <dbReference type="Proteomes" id="UP001595843"/>
    </source>
</evidence>
<evidence type="ECO:0000256" key="17">
    <source>
        <dbReference type="RuleBase" id="RU363061"/>
    </source>
</evidence>